<evidence type="ECO:0000259" key="7">
    <source>
        <dbReference type="Pfam" id="PF04082"/>
    </source>
</evidence>
<feature type="domain" description="Xylanolytic transcriptional activator regulatory" evidence="7">
    <location>
        <begin position="247"/>
        <end position="373"/>
    </location>
</feature>
<evidence type="ECO:0000313" key="8">
    <source>
        <dbReference type="EMBL" id="ORX37541.1"/>
    </source>
</evidence>
<dbReference type="Proteomes" id="UP000193218">
    <property type="component" value="Unassembled WGS sequence"/>
</dbReference>
<accession>A0A1Y1UHL3</accession>
<evidence type="ECO:0000256" key="6">
    <source>
        <dbReference type="SAM" id="MobiDB-lite"/>
    </source>
</evidence>
<feature type="compositionally biased region" description="Polar residues" evidence="6">
    <location>
        <begin position="110"/>
        <end position="139"/>
    </location>
</feature>
<dbReference type="InterPro" id="IPR051089">
    <property type="entry name" value="prtT"/>
</dbReference>
<evidence type="ECO:0000256" key="2">
    <source>
        <dbReference type="ARBA" id="ARBA00023015"/>
    </source>
</evidence>
<dbReference type="GO" id="GO:0006351">
    <property type="term" value="P:DNA-templated transcription"/>
    <property type="evidence" value="ECO:0007669"/>
    <property type="project" value="InterPro"/>
</dbReference>
<dbReference type="GO" id="GO:0000976">
    <property type="term" value="F:transcription cis-regulatory region binding"/>
    <property type="evidence" value="ECO:0007669"/>
    <property type="project" value="TreeGrafter"/>
</dbReference>
<dbReference type="AlphaFoldDB" id="A0A1Y1UHL3"/>
<dbReference type="PANTHER" id="PTHR31845">
    <property type="entry name" value="FINGER DOMAIN PROTEIN, PUTATIVE-RELATED"/>
    <property type="match status" value="1"/>
</dbReference>
<dbReference type="GeneID" id="33557269"/>
<comment type="caution">
    <text evidence="8">The sequence shown here is derived from an EMBL/GenBank/DDBJ whole genome shotgun (WGS) entry which is preliminary data.</text>
</comment>
<dbReference type="RefSeq" id="XP_021871528.1">
    <property type="nucleotide sequence ID" value="XM_022015460.1"/>
</dbReference>
<reference evidence="8 9" key="1">
    <citation type="submission" date="2017-03" db="EMBL/GenBank/DDBJ databases">
        <title>Widespread Adenine N6-methylation of Active Genes in Fungi.</title>
        <authorList>
            <consortium name="DOE Joint Genome Institute"/>
            <person name="Mondo S.J."/>
            <person name="Dannebaum R.O."/>
            <person name="Kuo R.C."/>
            <person name="Louie K.B."/>
            <person name="Bewick A.J."/>
            <person name="Labutti K."/>
            <person name="Haridas S."/>
            <person name="Kuo A."/>
            <person name="Salamov A."/>
            <person name="Ahrendt S.R."/>
            <person name="Lau R."/>
            <person name="Bowen B.P."/>
            <person name="Lipzen A."/>
            <person name="Sullivan W."/>
            <person name="Andreopoulos W.B."/>
            <person name="Clum A."/>
            <person name="Lindquist E."/>
            <person name="Daum C."/>
            <person name="Northen T.R."/>
            <person name="Ramamoorthy G."/>
            <person name="Schmitz R.J."/>
            <person name="Gryganskyi A."/>
            <person name="Culley D."/>
            <person name="Magnuson J."/>
            <person name="James T.Y."/>
            <person name="O'Malley M.A."/>
            <person name="Stajich J.E."/>
            <person name="Spatafora J.W."/>
            <person name="Visel A."/>
            <person name="Grigoriev I.V."/>
        </authorList>
    </citation>
    <scope>NUCLEOTIDE SEQUENCE [LARGE SCALE GENOMIC DNA]</scope>
    <source>
        <strain evidence="8 9">NRRL Y-17943</strain>
    </source>
</reference>
<dbReference type="CDD" id="cd12148">
    <property type="entry name" value="fungal_TF_MHR"/>
    <property type="match status" value="1"/>
</dbReference>
<gene>
    <name evidence="8" type="ORF">BD324DRAFT_622303</name>
</gene>
<protein>
    <recommendedName>
        <fullName evidence="7">Xylanolytic transcriptional activator regulatory domain-containing protein</fullName>
    </recommendedName>
</protein>
<dbReference type="PANTHER" id="PTHR31845:SF19">
    <property type="entry name" value="TRANSCRIPTION FACTOR DOMAIN-CONTAINING PROTEIN"/>
    <property type="match status" value="1"/>
</dbReference>
<dbReference type="OrthoDB" id="3163292at2759"/>
<proteinExistence type="predicted"/>
<keyword evidence="5" id="KW-0539">Nucleus</keyword>
<comment type="subcellular location">
    <subcellularLocation>
        <location evidence="1">Nucleus</location>
    </subcellularLocation>
</comment>
<evidence type="ECO:0000256" key="3">
    <source>
        <dbReference type="ARBA" id="ARBA00023125"/>
    </source>
</evidence>
<dbReference type="EMBL" id="NBSH01000005">
    <property type="protein sequence ID" value="ORX37541.1"/>
    <property type="molecule type" value="Genomic_DNA"/>
</dbReference>
<dbReference type="Pfam" id="PF04082">
    <property type="entry name" value="Fungal_trans"/>
    <property type="match status" value="1"/>
</dbReference>
<dbReference type="GO" id="GO:0008270">
    <property type="term" value="F:zinc ion binding"/>
    <property type="evidence" value="ECO:0007669"/>
    <property type="project" value="InterPro"/>
</dbReference>
<dbReference type="STRING" id="4999.A0A1Y1UHL3"/>
<keyword evidence="2" id="KW-0805">Transcription regulation</keyword>
<dbReference type="GO" id="GO:0005634">
    <property type="term" value="C:nucleus"/>
    <property type="evidence" value="ECO:0007669"/>
    <property type="project" value="UniProtKB-SubCell"/>
</dbReference>
<organism evidence="8 9">
    <name type="scientific">Kockovaella imperatae</name>
    <dbReference type="NCBI Taxonomy" id="4999"/>
    <lineage>
        <taxon>Eukaryota</taxon>
        <taxon>Fungi</taxon>
        <taxon>Dikarya</taxon>
        <taxon>Basidiomycota</taxon>
        <taxon>Agaricomycotina</taxon>
        <taxon>Tremellomycetes</taxon>
        <taxon>Tremellales</taxon>
        <taxon>Cuniculitremaceae</taxon>
        <taxon>Kockovaella</taxon>
    </lineage>
</organism>
<evidence type="ECO:0000256" key="5">
    <source>
        <dbReference type="ARBA" id="ARBA00023242"/>
    </source>
</evidence>
<sequence length="639" mass="71560">MRDTPDAPTCHRCQRFGLPCHLPSIHKRRGRPPKQQQQQQVSNDAVVPAPYVLPHFSSFTTSTDSRLPPVHHLPRPLHRPIPFYEAPARAGPSTLKRTRPLSAGAAPTQPHASSSGQHSNPTDMPTAYSDPSTQLSTSPGDERRRHHKGSNVDVSDYLDPGERVFMNNAPKGPFYLDRPLSEEAISDEDEEAERLPLADGMDPVLLRILTEVEAHALIQIFLERLNPQIAVFDAKLHTVPYLRRTSSILFTSALAVSAKFYRQDLYPVLLAHAQAILDRAVCSGKHDIGIVQSLMLLTYWKVPEDTTAWIKIGLALRMGYQNFWHVPRTGPLPPDEMSARETLNAERTWFCLFCFDRGLSQTFGLPTATRPDHFAEAESWARGHLDFAPLVDMHLALSFELCKLKDHWRALFQSHSPAPRYVESAIDLLVSQCDALLARWFNKDNPPPDFHWENEHSVKWSILDFILILQRQRLDLNPTDPLRLDMCLGVASEIVDLIAALADNGGLAVLQDTASCMTSSLAVLLHKIFRQTSTPQKSLVISLLQRILLYNTRVSNGDTNCATAFVARFARRTLSAIGNESRAGSPGHLNNADGSDPLLIKRNGERIGGTQPDFMAQLEEYMQVSEEPVQASVDDQQYW</sequence>
<dbReference type="InParanoid" id="A0A1Y1UHL3"/>
<feature type="region of interest" description="Disordered" evidence="6">
    <location>
        <begin position="82"/>
        <end position="156"/>
    </location>
</feature>
<feature type="region of interest" description="Disordered" evidence="6">
    <location>
        <begin position="22"/>
        <end position="43"/>
    </location>
</feature>
<name>A0A1Y1UHL3_9TREE</name>
<evidence type="ECO:0000313" key="9">
    <source>
        <dbReference type="Proteomes" id="UP000193218"/>
    </source>
</evidence>
<keyword evidence="9" id="KW-1185">Reference proteome</keyword>
<feature type="region of interest" description="Disordered" evidence="6">
    <location>
        <begin position="580"/>
        <end position="603"/>
    </location>
</feature>
<keyword evidence="4" id="KW-0804">Transcription</keyword>
<keyword evidence="3" id="KW-0238">DNA-binding</keyword>
<evidence type="ECO:0000256" key="4">
    <source>
        <dbReference type="ARBA" id="ARBA00023163"/>
    </source>
</evidence>
<evidence type="ECO:0000256" key="1">
    <source>
        <dbReference type="ARBA" id="ARBA00004123"/>
    </source>
</evidence>
<dbReference type="InterPro" id="IPR007219">
    <property type="entry name" value="XnlR_reg_dom"/>
</dbReference>
<dbReference type="GO" id="GO:0000981">
    <property type="term" value="F:DNA-binding transcription factor activity, RNA polymerase II-specific"/>
    <property type="evidence" value="ECO:0007669"/>
    <property type="project" value="TreeGrafter"/>
</dbReference>